<keyword evidence="2" id="KW-1185">Reference proteome</keyword>
<dbReference type="SUPFAM" id="SSF46785">
    <property type="entry name" value="Winged helix' DNA-binding domain"/>
    <property type="match status" value="1"/>
</dbReference>
<dbReference type="EMBL" id="FNDI01000021">
    <property type="protein sequence ID" value="SDI64867.1"/>
    <property type="molecule type" value="Genomic_DNA"/>
</dbReference>
<dbReference type="AlphaFoldDB" id="A0A7Z7FLQ9"/>
<reference evidence="1" key="1">
    <citation type="submission" date="2016-10" db="EMBL/GenBank/DDBJ databases">
        <authorList>
            <person name="Varghese N."/>
            <person name="Submissions S."/>
        </authorList>
    </citation>
    <scope>NUCLEOTIDE SEQUENCE [LARGE SCALE GENOMIC DNA]</scope>
    <source>
        <strain evidence="1">YR281</strain>
    </source>
</reference>
<evidence type="ECO:0008006" key="3">
    <source>
        <dbReference type="Google" id="ProtNLM"/>
    </source>
</evidence>
<evidence type="ECO:0000313" key="2">
    <source>
        <dbReference type="Proteomes" id="UP000198900"/>
    </source>
</evidence>
<accession>A0A7Z7FLQ9</accession>
<organism evidence="1 2">
    <name type="scientific">Paraburkholderia steynii</name>
    <dbReference type="NCBI Taxonomy" id="1245441"/>
    <lineage>
        <taxon>Bacteria</taxon>
        <taxon>Pseudomonadati</taxon>
        <taxon>Pseudomonadota</taxon>
        <taxon>Betaproteobacteria</taxon>
        <taxon>Burkholderiales</taxon>
        <taxon>Burkholderiaceae</taxon>
        <taxon>Paraburkholderia</taxon>
    </lineage>
</organism>
<evidence type="ECO:0000313" key="1">
    <source>
        <dbReference type="EMBL" id="SDI64867.1"/>
    </source>
</evidence>
<dbReference type="InterPro" id="IPR036390">
    <property type="entry name" value="WH_DNA-bd_sf"/>
</dbReference>
<proteinExistence type="predicted"/>
<comment type="caution">
    <text evidence="1">The sequence shown here is derived from an EMBL/GenBank/DDBJ whole genome shotgun (WGS) entry which is preliminary data.</text>
</comment>
<dbReference type="RefSeq" id="WP_167306580.1">
    <property type="nucleotide sequence ID" value="NZ_FNDI01000021.1"/>
</dbReference>
<protein>
    <recommendedName>
        <fullName evidence="3">Helix-turn-helix domain-containing protein</fullName>
    </recommendedName>
</protein>
<sequence length="87" mass="9938">MSLHHENFAWKVEAQALKKFVLVFLYREALLSTGEGHLQMHKIAHECGMSESAARKFAAELEQEGHFQRLQRPGRGLHYLVTPKVPA</sequence>
<gene>
    <name evidence="1" type="ORF">SAMN04487926_12135</name>
</gene>
<dbReference type="Proteomes" id="UP000198900">
    <property type="component" value="Unassembled WGS sequence"/>
</dbReference>
<name>A0A7Z7FLQ9_9BURK</name>